<keyword evidence="2" id="KW-1185">Reference proteome</keyword>
<organism evidence="1 2">
    <name type="scientific">Meridianimarinicoccus marinus</name>
    <dbReference type="NCBI Taxonomy" id="3231483"/>
    <lineage>
        <taxon>Bacteria</taxon>
        <taxon>Pseudomonadati</taxon>
        <taxon>Pseudomonadota</taxon>
        <taxon>Alphaproteobacteria</taxon>
        <taxon>Rhodobacterales</taxon>
        <taxon>Paracoccaceae</taxon>
        <taxon>Meridianimarinicoccus</taxon>
    </lineage>
</organism>
<dbReference type="SUPFAM" id="SSF54427">
    <property type="entry name" value="NTF2-like"/>
    <property type="match status" value="2"/>
</dbReference>
<evidence type="ECO:0000313" key="2">
    <source>
        <dbReference type="Proteomes" id="UP001553161"/>
    </source>
</evidence>
<comment type="caution">
    <text evidence="1">The sequence shown here is derived from an EMBL/GenBank/DDBJ whole genome shotgun (WGS) entry which is preliminary data.</text>
</comment>
<dbReference type="Proteomes" id="UP001553161">
    <property type="component" value="Unassembled WGS sequence"/>
</dbReference>
<evidence type="ECO:0000313" key="1">
    <source>
        <dbReference type="EMBL" id="MEV8468088.1"/>
    </source>
</evidence>
<dbReference type="EMBL" id="JBFBVU010000022">
    <property type="protein sequence ID" value="MEV8468088.1"/>
    <property type="molecule type" value="Genomic_DNA"/>
</dbReference>
<reference evidence="1 2" key="1">
    <citation type="submission" date="2024-07" db="EMBL/GenBank/DDBJ databases">
        <authorList>
            <person name="Kang M."/>
        </authorList>
    </citation>
    <scope>NUCLEOTIDE SEQUENCE [LARGE SCALE GENOMIC DNA]</scope>
    <source>
        <strain evidence="1 2">DFM31</strain>
    </source>
</reference>
<dbReference type="RefSeq" id="WP_366194043.1">
    <property type="nucleotide sequence ID" value="NZ_JBFBVU010000022.1"/>
</dbReference>
<accession>A0ABV3LCC6</accession>
<proteinExistence type="predicted"/>
<protein>
    <submittedName>
        <fullName evidence="1">Nuclear transport factor 2 family protein</fullName>
    </submittedName>
</protein>
<gene>
    <name evidence="1" type="ORF">AB0T83_15025</name>
</gene>
<dbReference type="Gene3D" id="3.10.450.50">
    <property type="match status" value="2"/>
</dbReference>
<sequence length="327" mass="37151">MKDFSNQFKDLPDYILKITKEIWEDRGLSTLHHYYGKDIPMRFPSGLVRGNAGVIDGTLATLCEFPDRQLLGEDVIWSQDTQDTGRYLSSHRLVTMGTHTGHGAFGPPTGKRFEIRVIADCAAKADVIDDEWLIRDVGGIARQLGWDPVEYARYQIQTEGGPDKCQRPFHPDHDVDGPYMGRGNDNEWGQRLASILTQMMDKDFTVIRREYDRAARTEHWGARGGWSFDFAETDWMRLRSSFPTAAFKIHHVIGREDPGTPYRAAVRWSLTGKHSGHGFFGAPTGAEVHVMGATHAEWGEWGLRREFTILDEVAIWKQIHLHTGNVE</sequence>
<dbReference type="InterPro" id="IPR032710">
    <property type="entry name" value="NTF2-like_dom_sf"/>
</dbReference>
<name>A0ABV3LCC6_9RHOB</name>